<dbReference type="EMBL" id="KQ947406">
    <property type="protein sequence ID" value="KUJ22635.1"/>
    <property type="molecule type" value="Genomic_DNA"/>
</dbReference>
<dbReference type="GeneID" id="28831312"/>
<keyword evidence="2" id="KW-1185">Reference proteome</keyword>
<name>A0A194XQT0_MOLSC</name>
<dbReference type="Proteomes" id="UP000070700">
    <property type="component" value="Unassembled WGS sequence"/>
</dbReference>
<organism evidence="1 2">
    <name type="scientific">Mollisia scopiformis</name>
    <name type="common">Conifer needle endophyte fungus</name>
    <name type="synonym">Phialocephala scopiformis</name>
    <dbReference type="NCBI Taxonomy" id="149040"/>
    <lineage>
        <taxon>Eukaryota</taxon>
        <taxon>Fungi</taxon>
        <taxon>Dikarya</taxon>
        <taxon>Ascomycota</taxon>
        <taxon>Pezizomycotina</taxon>
        <taxon>Leotiomycetes</taxon>
        <taxon>Helotiales</taxon>
        <taxon>Mollisiaceae</taxon>
        <taxon>Mollisia</taxon>
    </lineage>
</organism>
<evidence type="ECO:0000313" key="1">
    <source>
        <dbReference type="EMBL" id="KUJ22635.1"/>
    </source>
</evidence>
<evidence type="ECO:0000313" key="2">
    <source>
        <dbReference type="Proteomes" id="UP000070700"/>
    </source>
</evidence>
<gene>
    <name evidence="1" type="ORF">LY89DRAFT_763083</name>
</gene>
<dbReference type="AlphaFoldDB" id="A0A194XQT0"/>
<protein>
    <recommendedName>
        <fullName evidence="3">BTB domain-containing protein</fullName>
    </recommendedName>
</protein>
<sequence>MSEQTTIQAFVRQDQAGDPTITDMLGSEMVVVAVGKVQEKITIHKGLLDNYAPAMSKAAVLLSTQAPIFELDLPNVDVAVFKLFAQVMYSGGQVPSITATMLPLTQIVLIRSLAQLYTFFERYHIKFELCNKIMDRIQDGYVVMKTFPSSDFASSIYKNTSPVSKLRLFATSCLAYQLRMEVDAGQLDHFKDFLMAHPEMLKDFLATMKGYVPETDPRNRQCNGEPGCTECGSNKERMAGMTGYWPCYFHIHYGYLHNGILKIVRPAYATEEEVEMYTDPGCYLWNIDGHGAY</sequence>
<dbReference type="OrthoDB" id="6359816at2759"/>
<dbReference type="KEGG" id="psco:LY89DRAFT_763083"/>
<dbReference type="InParanoid" id="A0A194XQT0"/>
<proteinExistence type="predicted"/>
<reference evidence="1 2" key="1">
    <citation type="submission" date="2015-10" db="EMBL/GenBank/DDBJ databases">
        <title>Full genome of DAOMC 229536 Phialocephala scopiformis, a fungal endophyte of spruce producing the potent anti-insectan compound rugulosin.</title>
        <authorList>
            <consortium name="DOE Joint Genome Institute"/>
            <person name="Walker A.K."/>
            <person name="Frasz S.L."/>
            <person name="Seifert K.A."/>
            <person name="Miller J.D."/>
            <person name="Mondo S.J."/>
            <person name="Labutti K."/>
            <person name="Lipzen A."/>
            <person name="Dockter R."/>
            <person name="Kennedy M."/>
            <person name="Grigoriev I.V."/>
            <person name="Spatafora J.W."/>
        </authorList>
    </citation>
    <scope>NUCLEOTIDE SEQUENCE [LARGE SCALE GENOMIC DNA]</scope>
    <source>
        <strain evidence="1 2">CBS 120377</strain>
    </source>
</reference>
<dbReference type="RefSeq" id="XP_018076990.1">
    <property type="nucleotide sequence ID" value="XM_018221586.1"/>
</dbReference>
<accession>A0A194XQT0</accession>
<evidence type="ECO:0008006" key="3">
    <source>
        <dbReference type="Google" id="ProtNLM"/>
    </source>
</evidence>
<dbReference type="STRING" id="149040.A0A194XQT0"/>